<reference evidence="1 2" key="1">
    <citation type="journal article" date="2022" name="Hortic Res">
        <title>A haplotype resolved chromosomal level avocado genome allows analysis of novel avocado genes.</title>
        <authorList>
            <person name="Nath O."/>
            <person name="Fletcher S.J."/>
            <person name="Hayward A."/>
            <person name="Shaw L.M."/>
            <person name="Masouleh A.K."/>
            <person name="Furtado A."/>
            <person name="Henry R.J."/>
            <person name="Mitter N."/>
        </authorList>
    </citation>
    <scope>NUCLEOTIDE SEQUENCE [LARGE SCALE GENOMIC DNA]</scope>
    <source>
        <strain evidence="2">cv. Hass</strain>
    </source>
</reference>
<evidence type="ECO:0000313" key="1">
    <source>
        <dbReference type="EMBL" id="KAJ8644677.1"/>
    </source>
</evidence>
<sequence>MSVSEPSFIRKIKDDQLQDPELAKISEHIAERPDFRIVDGVLFYRDRLCVPNIEDLKNDIMTEAHSTKYSMHPGSTKMYQNLKGRFWWNNMKREIAAFVSRCMTCQLVKAEHQRPPGLLQPLEIPEWKWEHITMDFISGLPRTRKGNNSIWVIVDRLTKSAHFIPMKTGEKMHMLPLAELFVNEIVSRHGQPVSITSDRDSRFVSRFWKTLHESMGTKL</sequence>
<gene>
    <name evidence="1" type="ORF">MRB53_006425</name>
</gene>
<proteinExistence type="predicted"/>
<dbReference type="Proteomes" id="UP001234297">
    <property type="component" value="Chromosome 2"/>
</dbReference>
<comment type="caution">
    <text evidence="1">The sequence shown here is derived from an EMBL/GenBank/DDBJ whole genome shotgun (WGS) entry which is preliminary data.</text>
</comment>
<dbReference type="EMBL" id="CM056810">
    <property type="protein sequence ID" value="KAJ8644677.1"/>
    <property type="molecule type" value="Genomic_DNA"/>
</dbReference>
<accession>A0ACC2MG41</accession>
<organism evidence="1 2">
    <name type="scientific">Persea americana</name>
    <name type="common">Avocado</name>
    <dbReference type="NCBI Taxonomy" id="3435"/>
    <lineage>
        <taxon>Eukaryota</taxon>
        <taxon>Viridiplantae</taxon>
        <taxon>Streptophyta</taxon>
        <taxon>Embryophyta</taxon>
        <taxon>Tracheophyta</taxon>
        <taxon>Spermatophyta</taxon>
        <taxon>Magnoliopsida</taxon>
        <taxon>Magnoliidae</taxon>
        <taxon>Laurales</taxon>
        <taxon>Lauraceae</taxon>
        <taxon>Persea</taxon>
    </lineage>
</organism>
<name>A0ACC2MG41_PERAE</name>
<protein>
    <submittedName>
        <fullName evidence="1">Uncharacterized protein</fullName>
    </submittedName>
</protein>
<evidence type="ECO:0000313" key="2">
    <source>
        <dbReference type="Proteomes" id="UP001234297"/>
    </source>
</evidence>
<keyword evidence="2" id="KW-1185">Reference proteome</keyword>